<sequence length="272" mass="31623">MNNHSRIFLPTDVILDVLRHCNRLKLCELRLVNDRFCSIVDKHFAKTPYLVVGKLRLSCTRVIWRNHKGCIILLEDPIIIRSLLECPYVRIELLVVNISNRITEHYQDVLKLLASFSHLWHGNELYIRVTFNRSNDIPDGLLKEIRSAGKLCVEWKGSLENMERWLNTSCISLRVIDTVMYKSDAVFPFDHAVNFLFTPTGDESIARELHLEIPRCTGNLYIPKLFELIQEKFCANPIMHCAKLTVYGSWCRKTAYITIESGKLTVFVPKWC</sequence>
<accession>A0AAD4NBF2</accession>
<proteinExistence type="predicted"/>
<reference evidence="2" key="1">
    <citation type="submission" date="2022-01" db="EMBL/GenBank/DDBJ databases">
        <title>Genome Sequence Resource for Two Populations of Ditylenchus destructor, the Migratory Endoparasitic Phytonematode.</title>
        <authorList>
            <person name="Zhang H."/>
            <person name="Lin R."/>
            <person name="Xie B."/>
        </authorList>
    </citation>
    <scope>NUCLEOTIDE SEQUENCE</scope>
    <source>
        <strain evidence="2">BazhouSP</strain>
    </source>
</reference>
<dbReference type="InterPro" id="IPR001810">
    <property type="entry name" value="F-box_dom"/>
</dbReference>
<gene>
    <name evidence="2" type="ORF">DdX_04625</name>
</gene>
<evidence type="ECO:0000313" key="2">
    <source>
        <dbReference type="EMBL" id="KAI1722313.1"/>
    </source>
</evidence>
<keyword evidence="3" id="KW-1185">Reference proteome</keyword>
<dbReference type="EMBL" id="JAKKPZ010000004">
    <property type="protein sequence ID" value="KAI1722313.1"/>
    <property type="molecule type" value="Genomic_DNA"/>
</dbReference>
<organism evidence="2 3">
    <name type="scientific">Ditylenchus destructor</name>
    <dbReference type="NCBI Taxonomy" id="166010"/>
    <lineage>
        <taxon>Eukaryota</taxon>
        <taxon>Metazoa</taxon>
        <taxon>Ecdysozoa</taxon>
        <taxon>Nematoda</taxon>
        <taxon>Chromadorea</taxon>
        <taxon>Rhabditida</taxon>
        <taxon>Tylenchina</taxon>
        <taxon>Tylenchomorpha</taxon>
        <taxon>Sphaerularioidea</taxon>
        <taxon>Anguinidae</taxon>
        <taxon>Anguininae</taxon>
        <taxon>Ditylenchus</taxon>
    </lineage>
</organism>
<dbReference type="Pfam" id="PF00646">
    <property type="entry name" value="F-box"/>
    <property type="match status" value="1"/>
</dbReference>
<feature type="domain" description="F-box" evidence="1">
    <location>
        <begin position="9"/>
        <end position="43"/>
    </location>
</feature>
<evidence type="ECO:0000259" key="1">
    <source>
        <dbReference type="Pfam" id="PF00646"/>
    </source>
</evidence>
<comment type="caution">
    <text evidence="2">The sequence shown here is derived from an EMBL/GenBank/DDBJ whole genome shotgun (WGS) entry which is preliminary data.</text>
</comment>
<dbReference type="Proteomes" id="UP001201812">
    <property type="component" value="Unassembled WGS sequence"/>
</dbReference>
<name>A0AAD4NBF2_9BILA</name>
<evidence type="ECO:0000313" key="3">
    <source>
        <dbReference type="Proteomes" id="UP001201812"/>
    </source>
</evidence>
<dbReference type="AlphaFoldDB" id="A0AAD4NBF2"/>
<protein>
    <recommendedName>
        <fullName evidence="1">F-box domain-containing protein</fullName>
    </recommendedName>
</protein>